<keyword evidence="1" id="KW-0812">Transmembrane</keyword>
<dbReference type="RefSeq" id="WP_115999563.1">
    <property type="nucleotide sequence ID" value="NZ_QUOV01000001.1"/>
</dbReference>
<organism evidence="2 3">
    <name type="scientific">Thalassotalea euphylliae</name>
    <dbReference type="NCBI Taxonomy" id="1655234"/>
    <lineage>
        <taxon>Bacteria</taxon>
        <taxon>Pseudomonadati</taxon>
        <taxon>Pseudomonadota</taxon>
        <taxon>Gammaproteobacteria</taxon>
        <taxon>Alteromonadales</taxon>
        <taxon>Colwelliaceae</taxon>
        <taxon>Thalassotalea</taxon>
    </lineage>
</organism>
<dbReference type="Proteomes" id="UP000256999">
    <property type="component" value="Unassembled WGS sequence"/>
</dbReference>
<name>A0A3E0UD17_9GAMM</name>
<sequence length="232" mass="26303">MGKRLAQGFTLIELMVAMSLLSFIIFVGSLSYSTYISGWTKIKGKIDSNISQAKHLILLRQAVASTTSYIVKNAESDIAIFFKGKAVGFESMTSSPIFDYGYPAFYQIVYEQDESGNNRLVYKERSSRINHSSSDFGKHSYENSLNIISGISDFKVSYFGWSENKYKYQEFDSDKVRRQWFDEYDAMSSKIMPEAISMQFKDAKGESYTLFFGLLEGSDKLISRAQGNAIDV</sequence>
<protein>
    <submittedName>
        <fullName evidence="2">Prepilin-type N-terminal cleavage/methylation domain-containing protein</fullName>
    </submittedName>
</protein>
<dbReference type="AlphaFoldDB" id="A0A3E0UD17"/>
<evidence type="ECO:0000256" key="1">
    <source>
        <dbReference type="SAM" id="Phobius"/>
    </source>
</evidence>
<dbReference type="NCBIfam" id="TIGR02532">
    <property type="entry name" value="IV_pilin_GFxxxE"/>
    <property type="match status" value="1"/>
</dbReference>
<dbReference type="OrthoDB" id="6398238at2"/>
<comment type="caution">
    <text evidence="2">The sequence shown here is derived from an EMBL/GenBank/DDBJ whole genome shotgun (WGS) entry which is preliminary data.</text>
</comment>
<evidence type="ECO:0000313" key="2">
    <source>
        <dbReference type="EMBL" id="REL34888.1"/>
    </source>
</evidence>
<evidence type="ECO:0000313" key="3">
    <source>
        <dbReference type="Proteomes" id="UP000256999"/>
    </source>
</evidence>
<keyword evidence="1" id="KW-0472">Membrane</keyword>
<dbReference type="Pfam" id="PF07963">
    <property type="entry name" value="N_methyl"/>
    <property type="match status" value="1"/>
</dbReference>
<dbReference type="EMBL" id="QUOV01000001">
    <property type="protein sequence ID" value="REL34888.1"/>
    <property type="molecule type" value="Genomic_DNA"/>
</dbReference>
<reference evidence="2 3" key="1">
    <citation type="submission" date="2018-08" db="EMBL/GenBank/DDBJ databases">
        <title>Thalassotalea euphylliae genome.</title>
        <authorList>
            <person name="Summers S."/>
            <person name="Rice S.A."/>
            <person name="Freckelton M.L."/>
            <person name="Nedved B.T."/>
            <person name="Hadfield M.G."/>
        </authorList>
    </citation>
    <scope>NUCLEOTIDE SEQUENCE [LARGE SCALE GENOMIC DNA]</scope>
    <source>
        <strain evidence="2 3">H2</strain>
    </source>
</reference>
<keyword evidence="1" id="KW-1133">Transmembrane helix</keyword>
<dbReference type="InterPro" id="IPR012902">
    <property type="entry name" value="N_methyl_site"/>
</dbReference>
<proteinExistence type="predicted"/>
<accession>A0A3E0UD17</accession>
<gene>
    <name evidence="2" type="ORF">DXX92_05655</name>
</gene>
<feature type="transmembrane region" description="Helical" evidence="1">
    <location>
        <begin position="12"/>
        <end position="32"/>
    </location>
</feature>